<evidence type="ECO:0000256" key="7">
    <source>
        <dbReference type="SAM" id="MobiDB-lite"/>
    </source>
</evidence>
<keyword evidence="4 8" id="KW-0812">Transmembrane</keyword>
<feature type="transmembrane region" description="Helical" evidence="8">
    <location>
        <begin position="136"/>
        <end position="156"/>
    </location>
</feature>
<reference evidence="9 10" key="1">
    <citation type="submission" date="2018-03" db="EMBL/GenBank/DDBJ databases">
        <title>The draft genome of Mesorhizobium sp. 6GN-30.</title>
        <authorList>
            <person name="Liu L."/>
            <person name="Li L."/>
            <person name="Wang T."/>
            <person name="Zhang X."/>
            <person name="Liang L."/>
        </authorList>
    </citation>
    <scope>NUCLEOTIDE SEQUENCE [LARGE SCALE GENOMIC DNA]</scope>
    <source>
        <strain evidence="9 10">6GN30</strain>
    </source>
</reference>
<dbReference type="InterPro" id="IPR011701">
    <property type="entry name" value="MFS"/>
</dbReference>
<protein>
    <submittedName>
        <fullName evidence="9">MFS transporter</fullName>
    </submittedName>
</protein>
<dbReference type="InterPro" id="IPR036259">
    <property type="entry name" value="MFS_trans_sf"/>
</dbReference>
<feature type="transmembrane region" description="Helical" evidence="8">
    <location>
        <begin position="284"/>
        <end position="304"/>
    </location>
</feature>
<feature type="transmembrane region" description="Helical" evidence="8">
    <location>
        <begin position="203"/>
        <end position="222"/>
    </location>
</feature>
<feature type="transmembrane region" description="Helical" evidence="8">
    <location>
        <begin position="405"/>
        <end position="426"/>
    </location>
</feature>
<comment type="subcellular location">
    <subcellularLocation>
        <location evidence="1">Membrane</location>
        <topology evidence="1">Multi-pass membrane protein</topology>
    </subcellularLocation>
</comment>
<feature type="transmembrane region" description="Helical" evidence="8">
    <location>
        <begin position="71"/>
        <end position="92"/>
    </location>
</feature>
<dbReference type="PANTHER" id="PTHR12778">
    <property type="entry name" value="SOLUTE CARRIER FAMILY 33 ACETYL-COA TRANSPORTER -RELATED"/>
    <property type="match status" value="1"/>
</dbReference>
<evidence type="ECO:0000256" key="5">
    <source>
        <dbReference type="ARBA" id="ARBA00022989"/>
    </source>
</evidence>
<feature type="compositionally biased region" description="Basic and acidic residues" evidence="7">
    <location>
        <begin position="1"/>
        <end position="13"/>
    </location>
</feature>
<dbReference type="InterPro" id="IPR004752">
    <property type="entry name" value="AmpG_permease/AT-1"/>
</dbReference>
<evidence type="ECO:0000256" key="8">
    <source>
        <dbReference type="SAM" id="Phobius"/>
    </source>
</evidence>
<sequence length="448" mass="45486">MPQKTIDDWRPAEAHASSPPPCGEGSGVGVNSHPIAPAGVVFAIGGLYVAQSVIGGISWTGLPAVLRDGGLALDDVGLLSLIALPWALKFLWSPQVERFRLPRSGRNRSGTIVLVGGLISILGLALAGMLGPQALFPVLACLTVVAFAASTVDIACDGYAVETLAKKFHGWGNAAQVGGAYLGSAIGGGLFLVLVAAGGWQVAVLAMVLLLVLLGAPFLLHARSHAAAETRPHTPSLASALRRREVRRGLLAAAIYVVAQKGSMMMLGPFLIDAGFGLAEIGLLNGVGSLFVGFAAALAGGALVRAWGARTVLVLALVLQGAALLFFAGYGLFPGISKTLLMAVAVASSSGVMALGFVALYAQFMGWSDPRQGGVDFTLFQSMDALVSMACGVLAGYAAEHFGYTAFYAGAAAVALAAIPAIALVADGKPSGGEVAAPGAKPSGVFER</sequence>
<keyword evidence="10" id="KW-1185">Reference proteome</keyword>
<feature type="transmembrane region" description="Helical" evidence="8">
    <location>
        <begin position="374"/>
        <end position="399"/>
    </location>
</feature>
<feature type="transmembrane region" description="Helical" evidence="8">
    <location>
        <begin position="339"/>
        <end position="362"/>
    </location>
</feature>
<gene>
    <name evidence="9" type="ORF">C7I84_08640</name>
</gene>
<feature type="transmembrane region" description="Helical" evidence="8">
    <location>
        <begin position="311"/>
        <end position="333"/>
    </location>
</feature>
<dbReference type="AlphaFoldDB" id="A0A2P7SJJ0"/>
<accession>A0A2P7SJJ0</accession>
<dbReference type="OrthoDB" id="9787815at2"/>
<keyword evidence="6 8" id="KW-0472">Membrane</keyword>
<dbReference type="Gene3D" id="1.20.1250.20">
    <property type="entry name" value="MFS general substrate transporter like domains"/>
    <property type="match status" value="2"/>
</dbReference>
<dbReference type="PANTHER" id="PTHR12778:SF10">
    <property type="entry name" value="MAJOR FACILITATOR SUPERFAMILY DOMAIN-CONTAINING PROTEIN 3"/>
    <property type="match status" value="1"/>
</dbReference>
<feature type="transmembrane region" description="Helical" evidence="8">
    <location>
        <begin position="177"/>
        <end position="197"/>
    </location>
</feature>
<keyword evidence="5 8" id="KW-1133">Transmembrane helix</keyword>
<dbReference type="Proteomes" id="UP000241229">
    <property type="component" value="Unassembled WGS sequence"/>
</dbReference>
<feature type="transmembrane region" description="Helical" evidence="8">
    <location>
        <begin position="112"/>
        <end position="130"/>
    </location>
</feature>
<evidence type="ECO:0000256" key="1">
    <source>
        <dbReference type="ARBA" id="ARBA00004141"/>
    </source>
</evidence>
<organism evidence="9 10">
    <name type="scientific">Kumtagia ephedrae</name>
    <dbReference type="NCBI Taxonomy" id="2116701"/>
    <lineage>
        <taxon>Bacteria</taxon>
        <taxon>Pseudomonadati</taxon>
        <taxon>Pseudomonadota</taxon>
        <taxon>Alphaproteobacteria</taxon>
        <taxon>Hyphomicrobiales</taxon>
        <taxon>Phyllobacteriaceae</taxon>
        <taxon>Kumtagia</taxon>
    </lineage>
</organism>
<dbReference type="EMBL" id="PXYK01000006">
    <property type="protein sequence ID" value="PSJ62653.1"/>
    <property type="molecule type" value="Genomic_DNA"/>
</dbReference>
<evidence type="ECO:0000313" key="9">
    <source>
        <dbReference type="EMBL" id="PSJ62653.1"/>
    </source>
</evidence>
<comment type="caution">
    <text evidence="9">The sequence shown here is derived from an EMBL/GenBank/DDBJ whole genome shotgun (WGS) entry which is preliminary data.</text>
</comment>
<feature type="transmembrane region" description="Helical" evidence="8">
    <location>
        <begin position="250"/>
        <end position="272"/>
    </location>
</feature>
<evidence type="ECO:0000256" key="3">
    <source>
        <dbReference type="ARBA" id="ARBA00022448"/>
    </source>
</evidence>
<dbReference type="GO" id="GO:0022857">
    <property type="term" value="F:transmembrane transporter activity"/>
    <property type="evidence" value="ECO:0007669"/>
    <property type="project" value="InterPro"/>
</dbReference>
<feature type="region of interest" description="Disordered" evidence="7">
    <location>
        <begin position="1"/>
        <end position="28"/>
    </location>
</feature>
<evidence type="ECO:0000313" key="10">
    <source>
        <dbReference type="Proteomes" id="UP000241229"/>
    </source>
</evidence>
<evidence type="ECO:0000256" key="4">
    <source>
        <dbReference type="ARBA" id="ARBA00022692"/>
    </source>
</evidence>
<evidence type="ECO:0000256" key="2">
    <source>
        <dbReference type="ARBA" id="ARBA00008335"/>
    </source>
</evidence>
<evidence type="ECO:0000256" key="6">
    <source>
        <dbReference type="ARBA" id="ARBA00023136"/>
    </source>
</evidence>
<proteinExistence type="inferred from homology"/>
<dbReference type="CDD" id="cd17485">
    <property type="entry name" value="MFS_MFSD3"/>
    <property type="match status" value="1"/>
</dbReference>
<feature type="transmembrane region" description="Helical" evidence="8">
    <location>
        <begin position="40"/>
        <end position="59"/>
    </location>
</feature>
<dbReference type="GO" id="GO:0016020">
    <property type="term" value="C:membrane"/>
    <property type="evidence" value="ECO:0007669"/>
    <property type="project" value="UniProtKB-SubCell"/>
</dbReference>
<name>A0A2P7SJJ0_9HYPH</name>
<keyword evidence="3" id="KW-0813">Transport</keyword>
<comment type="similarity">
    <text evidence="2">Belongs to the major facilitator superfamily.</text>
</comment>
<dbReference type="SUPFAM" id="SSF103473">
    <property type="entry name" value="MFS general substrate transporter"/>
    <property type="match status" value="1"/>
</dbReference>
<dbReference type="Pfam" id="PF07690">
    <property type="entry name" value="MFS_1"/>
    <property type="match status" value="1"/>
</dbReference>